<comment type="caution">
    <text evidence="2">The sequence shown here is derived from an EMBL/GenBank/DDBJ whole genome shotgun (WGS) entry which is preliminary data.</text>
</comment>
<accession>A0A9Q3EPN3</accession>
<protein>
    <submittedName>
        <fullName evidence="2">Uncharacterized protein</fullName>
    </submittedName>
</protein>
<reference evidence="2" key="1">
    <citation type="submission" date="2021-03" db="EMBL/GenBank/DDBJ databases">
        <title>Draft genome sequence of rust myrtle Austropuccinia psidii MF-1, a brazilian biotype.</title>
        <authorList>
            <person name="Quecine M.C."/>
            <person name="Pachon D.M.R."/>
            <person name="Bonatelli M.L."/>
            <person name="Correr F.H."/>
            <person name="Franceschini L.M."/>
            <person name="Leite T.F."/>
            <person name="Margarido G.R.A."/>
            <person name="Almeida C.A."/>
            <person name="Ferrarezi J.A."/>
            <person name="Labate C.A."/>
        </authorList>
    </citation>
    <scope>NUCLEOTIDE SEQUENCE</scope>
    <source>
        <strain evidence="2">MF-1</strain>
    </source>
</reference>
<evidence type="ECO:0000256" key="1">
    <source>
        <dbReference type="SAM" id="MobiDB-lite"/>
    </source>
</evidence>
<gene>
    <name evidence="2" type="ORF">O181_061027</name>
</gene>
<evidence type="ECO:0000313" key="3">
    <source>
        <dbReference type="Proteomes" id="UP000765509"/>
    </source>
</evidence>
<dbReference type="EMBL" id="AVOT02028731">
    <property type="protein sequence ID" value="MBW0521312.1"/>
    <property type="molecule type" value="Genomic_DNA"/>
</dbReference>
<name>A0A9Q3EPN3_9BASI</name>
<feature type="region of interest" description="Disordered" evidence="1">
    <location>
        <begin position="1"/>
        <end position="26"/>
    </location>
</feature>
<feature type="compositionally biased region" description="Pro residues" evidence="1">
    <location>
        <begin position="63"/>
        <end position="75"/>
    </location>
</feature>
<feature type="region of interest" description="Disordered" evidence="1">
    <location>
        <begin position="44"/>
        <end position="98"/>
    </location>
</feature>
<evidence type="ECO:0000313" key="2">
    <source>
        <dbReference type="EMBL" id="MBW0521312.1"/>
    </source>
</evidence>
<feature type="compositionally biased region" description="Basic and acidic residues" evidence="1">
    <location>
        <begin position="76"/>
        <end position="86"/>
    </location>
</feature>
<keyword evidence="3" id="KW-1185">Reference proteome</keyword>
<feature type="compositionally biased region" description="Polar residues" evidence="1">
    <location>
        <begin position="16"/>
        <end position="26"/>
    </location>
</feature>
<organism evidence="2 3">
    <name type="scientific">Austropuccinia psidii MF-1</name>
    <dbReference type="NCBI Taxonomy" id="1389203"/>
    <lineage>
        <taxon>Eukaryota</taxon>
        <taxon>Fungi</taxon>
        <taxon>Dikarya</taxon>
        <taxon>Basidiomycota</taxon>
        <taxon>Pucciniomycotina</taxon>
        <taxon>Pucciniomycetes</taxon>
        <taxon>Pucciniales</taxon>
        <taxon>Sphaerophragmiaceae</taxon>
        <taxon>Austropuccinia</taxon>
    </lineage>
</organism>
<sequence>MAMARGHLSLGRLSPWHSNSNNQTHQIPHNKTLLSLACLASRPRSNSLQAQVAPDGQRTYPADEPPTSGPSPSSKPPEDIPTREPEPEVAPTQSMKEPFGKSPLLFLYYYQLFLTPPLTISSSSRYSTIRNIHRQYARPNPPAPSVSL</sequence>
<dbReference type="Proteomes" id="UP000765509">
    <property type="component" value="Unassembled WGS sequence"/>
</dbReference>
<dbReference type="AlphaFoldDB" id="A0A9Q3EPN3"/>
<proteinExistence type="predicted"/>